<feature type="compositionally biased region" description="Basic and acidic residues" evidence="6">
    <location>
        <begin position="713"/>
        <end position="728"/>
    </location>
</feature>
<dbReference type="GO" id="GO:0006886">
    <property type="term" value="P:intracellular protein transport"/>
    <property type="evidence" value="ECO:0007669"/>
    <property type="project" value="InterPro"/>
</dbReference>
<evidence type="ECO:0000313" key="8">
    <source>
        <dbReference type="EMBL" id="EMF09169.1"/>
    </source>
</evidence>
<dbReference type="OrthoDB" id="10254310at2759"/>
<dbReference type="Pfam" id="PF01602">
    <property type="entry name" value="Adaptin_N"/>
    <property type="match status" value="1"/>
</dbReference>
<name>N1QGP7_SPHMS</name>
<evidence type="ECO:0000256" key="6">
    <source>
        <dbReference type="SAM" id="MobiDB-lite"/>
    </source>
</evidence>
<gene>
    <name evidence="8" type="ORF">SEPMUDRAFT_151296</name>
</gene>
<dbReference type="RefSeq" id="XP_016757290.1">
    <property type="nucleotide sequence ID" value="XM_016906727.1"/>
</dbReference>
<dbReference type="GO" id="GO:0012505">
    <property type="term" value="C:endomembrane system"/>
    <property type="evidence" value="ECO:0007669"/>
    <property type="project" value="UniProtKB-SubCell"/>
</dbReference>
<dbReference type="AlphaFoldDB" id="N1QGP7"/>
<dbReference type="GO" id="GO:0030123">
    <property type="term" value="C:AP-3 adaptor complex"/>
    <property type="evidence" value="ECO:0007669"/>
    <property type="project" value="InterPro"/>
</dbReference>
<dbReference type="PANTHER" id="PTHR11134">
    <property type="entry name" value="ADAPTOR COMPLEX SUBUNIT BETA FAMILY MEMBER"/>
    <property type="match status" value="1"/>
</dbReference>
<dbReference type="OMA" id="HFLVRST"/>
<feature type="domain" description="Clathrin/coatomer adaptor adaptin-like N-terminal" evidence="7">
    <location>
        <begin position="39"/>
        <end position="652"/>
    </location>
</feature>
<feature type="region of interest" description="Disordered" evidence="6">
    <location>
        <begin position="574"/>
        <end position="620"/>
    </location>
</feature>
<dbReference type="InterPro" id="IPR016024">
    <property type="entry name" value="ARM-type_fold"/>
</dbReference>
<accession>N1QGP7</accession>
<feature type="compositionally biased region" description="Acidic residues" evidence="6">
    <location>
        <begin position="772"/>
        <end position="820"/>
    </location>
</feature>
<evidence type="ECO:0000259" key="7">
    <source>
        <dbReference type="Pfam" id="PF01602"/>
    </source>
</evidence>
<dbReference type="InterPro" id="IPR002553">
    <property type="entry name" value="Clathrin/coatomer_adapt-like_N"/>
</dbReference>
<dbReference type="Gene3D" id="1.25.10.10">
    <property type="entry name" value="Leucine-rich Repeat Variant"/>
    <property type="match status" value="1"/>
</dbReference>
<dbReference type="InterPro" id="IPR026739">
    <property type="entry name" value="AP_beta"/>
</dbReference>
<dbReference type="InterPro" id="IPR011989">
    <property type="entry name" value="ARM-like"/>
</dbReference>
<keyword evidence="9" id="KW-1185">Reference proteome</keyword>
<dbReference type="PIRSF" id="PIRSF037096">
    <property type="entry name" value="AP3_complex_beta"/>
    <property type="match status" value="1"/>
</dbReference>
<dbReference type="eggNOG" id="KOG1060">
    <property type="taxonomic scope" value="Eukaryota"/>
</dbReference>
<feature type="region of interest" description="Disordered" evidence="6">
    <location>
        <begin position="745"/>
        <end position="820"/>
    </location>
</feature>
<keyword evidence="4" id="KW-0653">Protein transport</keyword>
<comment type="subcellular location">
    <subcellularLocation>
        <location evidence="1">Endomembrane system</location>
    </subcellularLocation>
</comment>
<dbReference type="Proteomes" id="UP000016931">
    <property type="component" value="Unassembled WGS sequence"/>
</dbReference>
<dbReference type="STRING" id="692275.N1QGP7"/>
<evidence type="ECO:0000256" key="2">
    <source>
        <dbReference type="ARBA" id="ARBA00006613"/>
    </source>
</evidence>
<protein>
    <submittedName>
        <fullName evidence="8">HEAT repeat-containing protein</fullName>
    </submittedName>
</protein>
<feature type="compositionally biased region" description="Polar residues" evidence="6">
    <location>
        <begin position="576"/>
        <end position="589"/>
    </location>
</feature>
<evidence type="ECO:0000256" key="3">
    <source>
        <dbReference type="ARBA" id="ARBA00022448"/>
    </source>
</evidence>
<evidence type="ECO:0000313" key="9">
    <source>
        <dbReference type="Proteomes" id="UP000016931"/>
    </source>
</evidence>
<organism evidence="8 9">
    <name type="scientific">Sphaerulina musiva (strain SO2202)</name>
    <name type="common">Poplar stem canker fungus</name>
    <name type="synonym">Septoria musiva</name>
    <dbReference type="NCBI Taxonomy" id="692275"/>
    <lineage>
        <taxon>Eukaryota</taxon>
        <taxon>Fungi</taxon>
        <taxon>Dikarya</taxon>
        <taxon>Ascomycota</taxon>
        <taxon>Pezizomycotina</taxon>
        <taxon>Dothideomycetes</taxon>
        <taxon>Dothideomycetidae</taxon>
        <taxon>Mycosphaerellales</taxon>
        <taxon>Mycosphaerellaceae</taxon>
        <taxon>Sphaerulina</taxon>
    </lineage>
</organism>
<feature type="region of interest" description="Disordered" evidence="6">
    <location>
        <begin position="708"/>
        <end position="728"/>
    </location>
</feature>
<proteinExistence type="inferred from homology"/>
<dbReference type="GeneID" id="27903864"/>
<dbReference type="GO" id="GO:0016192">
    <property type="term" value="P:vesicle-mediated transport"/>
    <property type="evidence" value="ECO:0007669"/>
    <property type="project" value="InterPro"/>
</dbReference>
<dbReference type="HOGENOM" id="CLU_006320_3_2_1"/>
<evidence type="ECO:0000256" key="4">
    <source>
        <dbReference type="ARBA" id="ARBA00022927"/>
    </source>
</evidence>
<reference evidence="8 9" key="1">
    <citation type="journal article" date="2012" name="PLoS Pathog.">
        <title>Diverse lifestyles and strategies of plant pathogenesis encoded in the genomes of eighteen Dothideomycetes fungi.</title>
        <authorList>
            <person name="Ohm R.A."/>
            <person name="Feau N."/>
            <person name="Henrissat B."/>
            <person name="Schoch C.L."/>
            <person name="Horwitz B.A."/>
            <person name="Barry K.W."/>
            <person name="Condon B.J."/>
            <person name="Copeland A.C."/>
            <person name="Dhillon B."/>
            <person name="Glaser F."/>
            <person name="Hesse C.N."/>
            <person name="Kosti I."/>
            <person name="LaButti K."/>
            <person name="Lindquist E.A."/>
            <person name="Lucas S."/>
            <person name="Salamov A.A."/>
            <person name="Bradshaw R.E."/>
            <person name="Ciuffetti L."/>
            <person name="Hamelin R.C."/>
            <person name="Kema G.H.J."/>
            <person name="Lawrence C."/>
            <person name="Scott J.A."/>
            <person name="Spatafora J.W."/>
            <person name="Turgeon B.G."/>
            <person name="de Wit P.J.G.M."/>
            <person name="Zhong S."/>
            <person name="Goodwin S.B."/>
            <person name="Grigoriev I.V."/>
        </authorList>
    </citation>
    <scope>NUCLEOTIDE SEQUENCE [LARGE SCALE GENOMIC DNA]</scope>
    <source>
        <strain evidence="8 9">SO2202</strain>
    </source>
</reference>
<keyword evidence="3" id="KW-0813">Transport</keyword>
<keyword evidence="5" id="KW-0472">Membrane</keyword>
<sequence length="820" mass="91965">MESISKISSLLEHARDLTLEAARDAGPRRTAKALPAAHIKKLLDSRHEREVLDGLRRVVAMQYANPPHPTLPFFPAVLKTLSNPYPSTRPLVYNYLIHHAEADPDTALLAINTIQKSLSDTNPRVRAMALKTMSGIRIPMIAQIISLAVKKGVNDLSPLVRKAAALACVKCVQLDASTRPQVEEYVATLLADQQYYVAGAAVQAFVDICPHRIDLIHPVYRRLCKMIVDMDEWGQLAVIRLFTTYSRQCFPRRIARVKRAVNQELRAVNQELRAKGFYDDLEPQEETKEDDYEEVEYVDPDLELFLKSVQPLLSSRNSAVILAVTRAYLYLSPSKHLPQAVGPLIALLRSPQDIRQVALYNIVQVCLIHPAHFVSHFRHFLVRSTEAPQIWTLKLEILTLIFPHSGKEIQELILAELEHFSQAHNASLVRESVRAIGRCAQASSDKTSRRCLSLLLKQIRSSDTNLVAEAMEVIRHLIQRAPDEHRKTVIRLAKNLDSLTSPSARASIVWLIGEFAGVDAENNIAADVLRILVKNYAEESDEVRAQTILLAAKVYLHYLNAKNEKQRALDALNLEQPKQNHATTSTVLSPTEEEHDGFREDAFSSQPPENEEERPRDTQHPIELLFQYTMLLARYTPSYSLRDRARLFRSLLAIQSSTELASLLLLAPKPVPQAPSPSESRKGLLLGSASLVIGSEVGTSGMRGYASLPDWVEDGHEPDPKLRDDGDRAQKGVYVPERELTAAQKLDDGLATADPGYKRNGPVRKEKTLDAWLDEEEDEESSEEDETDEETEEEEETGSEEGSSEYETESEEDETAGLVK</sequence>
<comment type="similarity">
    <text evidence="2">Belongs to the adaptor complexes large subunit family.</text>
</comment>
<evidence type="ECO:0000256" key="1">
    <source>
        <dbReference type="ARBA" id="ARBA00004308"/>
    </source>
</evidence>
<dbReference type="EMBL" id="KB456269">
    <property type="protein sequence ID" value="EMF09169.1"/>
    <property type="molecule type" value="Genomic_DNA"/>
</dbReference>
<dbReference type="InterPro" id="IPR026740">
    <property type="entry name" value="AP3_beta"/>
</dbReference>
<evidence type="ECO:0000256" key="5">
    <source>
        <dbReference type="ARBA" id="ARBA00023136"/>
    </source>
</evidence>
<dbReference type="SUPFAM" id="SSF48371">
    <property type="entry name" value="ARM repeat"/>
    <property type="match status" value="1"/>
</dbReference>